<dbReference type="InterPro" id="IPR050180">
    <property type="entry name" value="RNR_Ribonuclease"/>
</dbReference>
<dbReference type="InterPro" id="IPR041505">
    <property type="entry name" value="Dis3_CSD2"/>
</dbReference>
<dbReference type="Pfam" id="PF00773">
    <property type="entry name" value="RNB"/>
    <property type="match status" value="1"/>
</dbReference>
<accession>A0A7R8ULK5</accession>
<evidence type="ECO:0000256" key="2">
    <source>
        <dbReference type="SAM" id="MobiDB-lite"/>
    </source>
</evidence>
<dbReference type="GO" id="GO:0006402">
    <property type="term" value="P:mRNA catabolic process"/>
    <property type="evidence" value="ECO:0007669"/>
    <property type="project" value="TreeGrafter"/>
</dbReference>
<feature type="region of interest" description="Disordered" evidence="2">
    <location>
        <begin position="1238"/>
        <end position="1366"/>
    </location>
</feature>
<feature type="compositionally biased region" description="Basic residues" evidence="2">
    <location>
        <begin position="35"/>
        <end position="50"/>
    </location>
</feature>
<feature type="region of interest" description="Disordered" evidence="2">
    <location>
        <begin position="160"/>
        <end position="206"/>
    </location>
</feature>
<dbReference type="GO" id="GO:0000175">
    <property type="term" value="F:3'-5'-RNA exonuclease activity"/>
    <property type="evidence" value="ECO:0007669"/>
    <property type="project" value="TreeGrafter"/>
</dbReference>
<dbReference type="SUPFAM" id="SSF50249">
    <property type="entry name" value="Nucleic acid-binding proteins"/>
    <property type="match status" value="2"/>
</dbReference>
<organism evidence="4 5">
    <name type="scientific">Hermetia illucens</name>
    <name type="common">Black soldier fly</name>
    <dbReference type="NCBI Taxonomy" id="343691"/>
    <lineage>
        <taxon>Eukaryota</taxon>
        <taxon>Metazoa</taxon>
        <taxon>Ecdysozoa</taxon>
        <taxon>Arthropoda</taxon>
        <taxon>Hexapoda</taxon>
        <taxon>Insecta</taxon>
        <taxon>Pterygota</taxon>
        <taxon>Neoptera</taxon>
        <taxon>Endopterygota</taxon>
        <taxon>Diptera</taxon>
        <taxon>Brachycera</taxon>
        <taxon>Stratiomyomorpha</taxon>
        <taxon>Stratiomyidae</taxon>
        <taxon>Hermetiinae</taxon>
        <taxon>Hermetia</taxon>
    </lineage>
</organism>
<feature type="compositionally biased region" description="Basic and acidic residues" evidence="2">
    <location>
        <begin position="1"/>
        <end position="14"/>
    </location>
</feature>
<dbReference type="GO" id="GO:0010587">
    <property type="term" value="P:miRNA catabolic process"/>
    <property type="evidence" value="ECO:0007669"/>
    <property type="project" value="TreeGrafter"/>
</dbReference>
<sequence length="1366" mass="152679">MDANEKASVSERIPEVVPNSKDNSCGEAPTQESKRRVRPRRRRHRSKKNKQGQDDCEEDNGLSDEGEEVGPLDPNGVTQKSEIGRTPIASSDLKAKISRVKNKLAKFTNKCSKVDNRRPSQTTVDQKSEGKRRTCSERSASQQGAEASFIKSMLFTSSATVNNAPKTGRSVSESEPGPSRRRNTEEEDSIAKSVKKRARQKKGSTEKSLWDQFYGRKPENGNGEFRLDSLSFFLLDMLFTSAEKREQLIAREACNRGILLESNNFWHLNPKILKWNSQPFRSSYAKIAANYSDRKFAGKLFAAAPPPEEASPKTFEDLVNIVVQEGLSEDQRKEFAFPVTASTKRRKNYFKEEDFESKLEAFAQKCVEANLGVIVEEEVRISAKNNHHAFIKVTDSERDAMISTPLTRKFALQGDVVRAFVRNGFEEQTTAEETVDSPPDDQVILDSQTDDQLDVDSPPLEDTVQLPEEEPLVVGKSTKAFVIKIVKEVHNRMVVGSFLSWRKNCKFIMFVPQDMRLPNIRIFEEFWPDSFRQGNMDKVSDTLYVAEIIGWQNDVCIGRIVQSIGKCGDLDSENRAILLKNNLQLVPFDEKFNEMYSGEFTIPEEELGRREDLRKECIFTIDPLTAKDLDDAMSVKQLPDGNFEIGVHISDVSYFLEEGCELDELVKMRTTSVYMVNEVFHMLPKSLCFRCSLLPGTDKLAFSVFWNMTPEAEILSTRFARTVIRSCTQFAYQHAQLIIDNPDREFSDLDFPLIHNGFTAADVVRCVRQLDSLATIMRRKRFENGALRIDRPKMSFILDPNTGAPIEVKKQEQLEANFLIEEFMLLANRSVAAFIYEKFPSLSILRNHQSPLKNVLKRVKDILQRVGMSLDVSNSKSIYNSLRRLIAECGNTEAASVCLSQLISKPMMRAKYFCSDGVEYDKFSHYALSIPIYTHFTSPIRRYPDVLVHRLLAAALDYTPVPKRTPAELKILAERCNDDKYSAKLAGDDSANLYFLHYVKAKGSVLMLAAVMEIYSYSFDAVLVETGNAISVSLKSQSEVKTRTTKENGVCKMFITYPSSDENIEVNLCSEVWLKLSVKSNRLRGVLAPPPGSNIEKVEETVNESNDQQSDVPVNAEEERIVSDEGNGETNDDFAAETVNEETRSVDESIQKMAVANEASDVKESSLGNNDSSISMSELVMSQSLALARLLVAETNDPIDTGAVSNSGELDIAANSEEFTIPAVSNSEEVKVSATTISEDLTERNQSSRSSSVSSDSSSTVSSSVSQSDDSENTRPQNTNEADVQAQVTTDAGDKTGNSPEKDEQKDSVTEIAESMKQLSVESTDTRDETSNLTPGTIQIEQTSTDSIGVPISETGQEVQTSASKS</sequence>
<evidence type="ECO:0000313" key="4">
    <source>
        <dbReference type="EMBL" id="CAD7083111.1"/>
    </source>
</evidence>
<feature type="compositionally biased region" description="Basic and acidic residues" evidence="2">
    <location>
        <begin position="1300"/>
        <end position="1309"/>
    </location>
</feature>
<feature type="compositionally biased region" description="Acidic residues" evidence="2">
    <location>
        <begin position="54"/>
        <end position="70"/>
    </location>
</feature>
<dbReference type="Pfam" id="PF17849">
    <property type="entry name" value="OB_Dis3"/>
    <property type="match status" value="1"/>
</dbReference>
<evidence type="ECO:0000256" key="1">
    <source>
        <dbReference type="RuleBase" id="RU003901"/>
    </source>
</evidence>
<dbReference type="PANTHER" id="PTHR23355">
    <property type="entry name" value="RIBONUCLEASE"/>
    <property type="match status" value="1"/>
</dbReference>
<evidence type="ECO:0000259" key="3">
    <source>
        <dbReference type="SMART" id="SM00955"/>
    </source>
</evidence>
<dbReference type="InterPro" id="IPR022966">
    <property type="entry name" value="RNase_II/R_CS"/>
</dbReference>
<dbReference type="InterPro" id="IPR001900">
    <property type="entry name" value="RNase_II/R"/>
</dbReference>
<dbReference type="InterPro" id="IPR012340">
    <property type="entry name" value="NA-bd_OB-fold"/>
</dbReference>
<dbReference type="Proteomes" id="UP000594454">
    <property type="component" value="Chromosome 2"/>
</dbReference>
<reference evidence="4 5" key="1">
    <citation type="submission" date="2020-11" db="EMBL/GenBank/DDBJ databases">
        <authorList>
            <person name="Wallbank WR R."/>
            <person name="Pardo Diaz C."/>
            <person name="Kozak K."/>
            <person name="Martin S."/>
            <person name="Jiggins C."/>
            <person name="Moest M."/>
            <person name="Warren A I."/>
            <person name="Generalovic N T."/>
            <person name="Byers J.R.P. K."/>
            <person name="Montejo-Kovacevich G."/>
            <person name="Yen C E."/>
        </authorList>
    </citation>
    <scope>NUCLEOTIDE SEQUENCE [LARGE SCALE GENOMIC DNA]</scope>
</reference>
<feature type="domain" description="RNB" evidence="3">
    <location>
        <begin position="610"/>
        <end position="958"/>
    </location>
</feature>
<dbReference type="SMART" id="SM00955">
    <property type="entry name" value="RNB"/>
    <property type="match status" value="1"/>
</dbReference>
<dbReference type="PANTHER" id="PTHR23355:SF9">
    <property type="entry name" value="DIS3-LIKE EXONUCLEASE 2"/>
    <property type="match status" value="1"/>
</dbReference>
<feature type="compositionally biased region" description="Polar residues" evidence="2">
    <location>
        <begin position="1354"/>
        <end position="1366"/>
    </location>
</feature>
<dbReference type="InParanoid" id="A0A7R8ULK5"/>
<feature type="compositionally biased region" description="Low complexity" evidence="2">
    <location>
        <begin position="1247"/>
        <end position="1268"/>
    </location>
</feature>
<feature type="compositionally biased region" description="Polar residues" evidence="2">
    <location>
        <begin position="1331"/>
        <end position="1347"/>
    </location>
</feature>
<protein>
    <recommendedName>
        <fullName evidence="3">RNB domain-containing protein</fullName>
    </recommendedName>
</protein>
<dbReference type="EMBL" id="LR899010">
    <property type="protein sequence ID" value="CAD7083111.1"/>
    <property type="molecule type" value="Genomic_DNA"/>
</dbReference>
<feature type="compositionally biased region" description="Basic residues" evidence="2">
    <location>
        <begin position="193"/>
        <end position="202"/>
    </location>
</feature>
<keyword evidence="5" id="KW-1185">Reference proteome</keyword>
<dbReference type="Gene3D" id="2.40.50.700">
    <property type="match status" value="1"/>
</dbReference>
<feature type="compositionally biased region" description="Basic and acidic residues" evidence="2">
    <location>
        <begin position="126"/>
        <end position="136"/>
    </location>
</feature>
<feature type="compositionally biased region" description="Polar residues" evidence="2">
    <location>
        <begin position="160"/>
        <end position="173"/>
    </location>
</feature>
<feature type="compositionally biased region" description="Polar residues" evidence="2">
    <location>
        <begin position="1274"/>
        <end position="1290"/>
    </location>
</feature>
<gene>
    <name evidence="4" type="ORF">HERILL_LOCUS6095</name>
</gene>
<dbReference type="GO" id="GO:0003723">
    <property type="term" value="F:RNA binding"/>
    <property type="evidence" value="ECO:0007669"/>
    <property type="project" value="InterPro"/>
</dbReference>
<evidence type="ECO:0000313" key="5">
    <source>
        <dbReference type="Proteomes" id="UP000594454"/>
    </source>
</evidence>
<dbReference type="OrthoDB" id="372421at2759"/>
<feature type="region of interest" description="Disordered" evidence="2">
    <location>
        <begin position="1"/>
        <end position="144"/>
    </location>
</feature>
<proteinExistence type="inferred from homology"/>
<comment type="similarity">
    <text evidence="1">Belongs to the RNR ribonuclease family.</text>
</comment>
<dbReference type="GO" id="GO:0000932">
    <property type="term" value="C:P-body"/>
    <property type="evidence" value="ECO:0007669"/>
    <property type="project" value="TreeGrafter"/>
</dbReference>
<name>A0A7R8ULK5_HERIL</name>
<dbReference type="PROSITE" id="PS01175">
    <property type="entry name" value="RIBONUCLEASE_II"/>
    <property type="match status" value="1"/>
</dbReference>